<keyword evidence="2" id="KW-0812">Transmembrane</keyword>
<organism evidence="4 5">
    <name type="scientific">Pseudosporangium ferrugineum</name>
    <dbReference type="NCBI Taxonomy" id="439699"/>
    <lineage>
        <taxon>Bacteria</taxon>
        <taxon>Bacillati</taxon>
        <taxon>Actinomycetota</taxon>
        <taxon>Actinomycetes</taxon>
        <taxon>Micromonosporales</taxon>
        <taxon>Micromonosporaceae</taxon>
        <taxon>Pseudosporangium</taxon>
    </lineage>
</organism>
<dbReference type="InterPro" id="IPR021202">
    <property type="entry name" value="Rv3654c-like"/>
</dbReference>
<dbReference type="InterPro" id="IPR028087">
    <property type="entry name" value="Tad_N"/>
</dbReference>
<keyword evidence="5" id="KW-1185">Reference proteome</keyword>
<accession>A0A2T0S7P1</accession>
<proteinExistence type="predicted"/>
<reference evidence="4 5" key="1">
    <citation type="submission" date="2018-03" db="EMBL/GenBank/DDBJ databases">
        <title>Genomic Encyclopedia of Archaeal and Bacterial Type Strains, Phase II (KMG-II): from individual species to whole genera.</title>
        <authorList>
            <person name="Goeker M."/>
        </authorList>
    </citation>
    <scope>NUCLEOTIDE SEQUENCE [LARGE SCALE GENOMIC DNA]</scope>
    <source>
        <strain evidence="4 5">DSM 45348</strain>
    </source>
</reference>
<gene>
    <name evidence="4" type="ORF">CLV70_106150</name>
</gene>
<dbReference type="AlphaFoldDB" id="A0A2T0S7P1"/>
<evidence type="ECO:0000313" key="4">
    <source>
        <dbReference type="EMBL" id="PRY29432.1"/>
    </source>
</evidence>
<evidence type="ECO:0000313" key="5">
    <source>
        <dbReference type="Proteomes" id="UP000239209"/>
    </source>
</evidence>
<protein>
    <submittedName>
        <fullName evidence="4">Secretion/DNA translocation related TadE-like protein</fullName>
    </submittedName>
</protein>
<keyword evidence="2" id="KW-0472">Membrane</keyword>
<feature type="region of interest" description="Disordered" evidence="1">
    <location>
        <begin position="1"/>
        <end position="78"/>
    </location>
</feature>
<comment type="caution">
    <text evidence="4">The sequence shown here is derived from an EMBL/GenBank/DDBJ whole genome shotgun (WGS) entry which is preliminary data.</text>
</comment>
<evidence type="ECO:0000256" key="2">
    <source>
        <dbReference type="SAM" id="Phobius"/>
    </source>
</evidence>
<evidence type="ECO:0000256" key="1">
    <source>
        <dbReference type="SAM" id="MobiDB-lite"/>
    </source>
</evidence>
<feature type="transmembrane region" description="Helical" evidence="2">
    <location>
        <begin position="113"/>
        <end position="138"/>
    </location>
</feature>
<dbReference type="NCBIfam" id="TIGR03816">
    <property type="entry name" value="tadE_like_DECH"/>
    <property type="match status" value="1"/>
</dbReference>
<dbReference type="RefSeq" id="WP_106127083.1">
    <property type="nucleotide sequence ID" value="NZ_PVZG01000006.1"/>
</dbReference>
<feature type="compositionally biased region" description="Pro residues" evidence="1">
    <location>
        <begin position="1"/>
        <end position="11"/>
    </location>
</feature>
<dbReference type="EMBL" id="PVZG01000006">
    <property type="protein sequence ID" value="PRY29432.1"/>
    <property type="molecule type" value="Genomic_DNA"/>
</dbReference>
<feature type="compositionally biased region" description="Basic and acidic residues" evidence="1">
    <location>
        <begin position="48"/>
        <end position="76"/>
    </location>
</feature>
<dbReference type="Proteomes" id="UP000239209">
    <property type="component" value="Unassembled WGS sequence"/>
</dbReference>
<feature type="domain" description="Putative Flp pilus-assembly TadG-like N-terminal" evidence="3">
    <location>
        <begin position="112"/>
        <end position="158"/>
    </location>
</feature>
<name>A0A2T0S7P1_9ACTN</name>
<dbReference type="Pfam" id="PF13400">
    <property type="entry name" value="Tad"/>
    <property type="match status" value="1"/>
</dbReference>
<evidence type="ECO:0000259" key="3">
    <source>
        <dbReference type="Pfam" id="PF13400"/>
    </source>
</evidence>
<dbReference type="OrthoDB" id="3405925at2"/>
<keyword evidence="2" id="KW-1133">Transmembrane helix</keyword>
<sequence>MNNPAADPPKPTRLGDPVTPTRRHARAADRTKRTRLGDPVTPTRRQARAADRTKRTRLGDPVKDTREHARAADPGERAGWLARSGKAHLPAPLAGDPVKCASRRARFAADRGAASFFVLAVGLAVVSGGVAGAAVGAARVGRHEARTAADLGALAGAMRAIEGERSACARAAELVGANGARLLSCRLEGMEIVVEVATPVTPLPGLTLRATAAARAGPARS</sequence>